<accession>A0A5C6D5D3</accession>
<comment type="similarity">
    <text evidence="1">Belongs to the sulfatase family.</text>
</comment>
<evidence type="ECO:0000256" key="1">
    <source>
        <dbReference type="ARBA" id="ARBA00008779"/>
    </source>
</evidence>
<dbReference type="InterPro" id="IPR050738">
    <property type="entry name" value="Sulfatase"/>
</dbReference>
<evidence type="ECO:0000256" key="3">
    <source>
        <dbReference type="SAM" id="SignalP"/>
    </source>
</evidence>
<dbReference type="InterPro" id="IPR017850">
    <property type="entry name" value="Alkaline_phosphatase_core_sf"/>
</dbReference>
<feature type="chain" id="PRO_5022958066" evidence="3">
    <location>
        <begin position="24"/>
        <end position="489"/>
    </location>
</feature>
<dbReference type="PANTHER" id="PTHR42693">
    <property type="entry name" value="ARYLSULFATASE FAMILY MEMBER"/>
    <property type="match status" value="1"/>
</dbReference>
<proteinExistence type="inferred from homology"/>
<protein>
    <submittedName>
        <fullName evidence="5">Arylsulfatase</fullName>
        <ecNumber evidence="5">3.1.6.1</ecNumber>
    </submittedName>
</protein>
<dbReference type="GO" id="GO:0004065">
    <property type="term" value="F:arylsulfatase activity"/>
    <property type="evidence" value="ECO:0007669"/>
    <property type="project" value="UniProtKB-EC"/>
</dbReference>
<dbReference type="InterPro" id="IPR000917">
    <property type="entry name" value="Sulfatase_N"/>
</dbReference>
<dbReference type="AlphaFoldDB" id="A0A5C6D5D3"/>
<dbReference type="SUPFAM" id="SSF53649">
    <property type="entry name" value="Alkaline phosphatase-like"/>
    <property type="match status" value="1"/>
</dbReference>
<evidence type="ECO:0000256" key="2">
    <source>
        <dbReference type="ARBA" id="ARBA00022801"/>
    </source>
</evidence>
<keyword evidence="2 5" id="KW-0378">Hydrolase</keyword>
<dbReference type="EMBL" id="SJPV01000013">
    <property type="protein sequence ID" value="TWU32172.1"/>
    <property type="molecule type" value="Genomic_DNA"/>
</dbReference>
<evidence type="ECO:0000259" key="4">
    <source>
        <dbReference type="Pfam" id="PF00884"/>
    </source>
</evidence>
<keyword evidence="6" id="KW-1185">Reference proteome</keyword>
<comment type="caution">
    <text evidence="5">The sequence shown here is derived from an EMBL/GenBank/DDBJ whole genome shotgun (WGS) entry which is preliminary data.</text>
</comment>
<dbReference type="PANTHER" id="PTHR42693:SF53">
    <property type="entry name" value="ENDO-4-O-SULFATASE"/>
    <property type="match status" value="1"/>
</dbReference>
<dbReference type="Proteomes" id="UP000319143">
    <property type="component" value="Unassembled WGS sequence"/>
</dbReference>
<dbReference type="Gene3D" id="3.30.1120.10">
    <property type="match status" value="1"/>
</dbReference>
<organism evidence="5 6">
    <name type="scientific">Novipirellula artificiosorum</name>
    <dbReference type="NCBI Taxonomy" id="2528016"/>
    <lineage>
        <taxon>Bacteria</taxon>
        <taxon>Pseudomonadati</taxon>
        <taxon>Planctomycetota</taxon>
        <taxon>Planctomycetia</taxon>
        <taxon>Pirellulales</taxon>
        <taxon>Pirellulaceae</taxon>
        <taxon>Novipirellula</taxon>
    </lineage>
</organism>
<dbReference type="CDD" id="cd16146">
    <property type="entry name" value="ARS_like"/>
    <property type="match status" value="1"/>
</dbReference>
<sequence precursor="true">MQRYLPLLLAFVLCLAGLSPVEAADPAFGKQPNIILIITDDQGYYDLSGHGNPHLATPNLDKLREQSLRFTRFQVSPTCAPTRSAIMSGRAPFYVGVTHTILERERMKLGVPTMPEMLRDVGYTTGLFGKWHLGDQDPHRPDQRGFDEVFMHGAGGIGQSYQGSCGDAPGNKYFDPAILHNNTFVKTQGFCTDIFFNQAMTWMETQKGKKPFFTYITTNAPHGPFIAPDSYKKKFIEAGMPDSTVGFYGMIENIDDNVGRLTAKLAEWGIEKDTLLIFMTDNGPSASNYNGDHKGKKGSVDEGGTRVPSFWRWPGVLEPGTDVDRLANHYDILPTLAAITGGMPKQQDQLHGKSLVPLLKDADSPWEDRYRVFHKGRWPIGEAANSREDGFAVRNQRFRLVGRGQLYDMENDPSQETNVITEHPEVAKAMNAAYDEWFDGALPNMVNEDAPLTGHNTFHLMYWKQYGMEIPPVKVREPGTPKPKRASRK</sequence>
<keyword evidence="3" id="KW-0732">Signal</keyword>
<feature type="domain" description="Sulfatase N-terminal" evidence="4">
    <location>
        <begin position="32"/>
        <end position="341"/>
    </location>
</feature>
<reference evidence="5 6" key="1">
    <citation type="submission" date="2019-02" db="EMBL/GenBank/DDBJ databases">
        <title>Deep-cultivation of Planctomycetes and their phenomic and genomic characterization uncovers novel biology.</title>
        <authorList>
            <person name="Wiegand S."/>
            <person name="Jogler M."/>
            <person name="Boedeker C."/>
            <person name="Pinto D."/>
            <person name="Vollmers J."/>
            <person name="Rivas-Marin E."/>
            <person name="Kohn T."/>
            <person name="Peeters S.H."/>
            <person name="Heuer A."/>
            <person name="Rast P."/>
            <person name="Oberbeckmann S."/>
            <person name="Bunk B."/>
            <person name="Jeske O."/>
            <person name="Meyerdierks A."/>
            <person name="Storesund J.E."/>
            <person name="Kallscheuer N."/>
            <person name="Luecker S."/>
            <person name="Lage O.M."/>
            <person name="Pohl T."/>
            <person name="Merkel B.J."/>
            <person name="Hornburger P."/>
            <person name="Mueller R.-W."/>
            <person name="Bruemmer F."/>
            <person name="Labrenz M."/>
            <person name="Spormann A.M."/>
            <person name="Op Den Camp H."/>
            <person name="Overmann J."/>
            <person name="Amann R."/>
            <person name="Jetten M.S.M."/>
            <person name="Mascher T."/>
            <person name="Medema M.H."/>
            <person name="Devos D.P."/>
            <person name="Kaster A.-K."/>
            <person name="Ovreas L."/>
            <person name="Rohde M."/>
            <person name="Galperin M.Y."/>
            <person name="Jogler C."/>
        </authorList>
    </citation>
    <scope>NUCLEOTIDE SEQUENCE [LARGE SCALE GENOMIC DNA]</scope>
    <source>
        <strain evidence="5 6">Poly41</strain>
    </source>
</reference>
<feature type="signal peptide" evidence="3">
    <location>
        <begin position="1"/>
        <end position="23"/>
    </location>
</feature>
<evidence type="ECO:0000313" key="5">
    <source>
        <dbReference type="EMBL" id="TWU32172.1"/>
    </source>
</evidence>
<dbReference type="Gene3D" id="3.40.720.10">
    <property type="entry name" value="Alkaline Phosphatase, subunit A"/>
    <property type="match status" value="1"/>
</dbReference>
<dbReference type="Pfam" id="PF00884">
    <property type="entry name" value="Sulfatase"/>
    <property type="match status" value="1"/>
</dbReference>
<name>A0A5C6D5D3_9BACT</name>
<gene>
    <name evidence="5" type="primary">atsA_107</name>
    <name evidence="5" type="ORF">Poly41_56570</name>
</gene>
<dbReference type="EC" id="3.1.6.1" evidence="5"/>
<evidence type="ECO:0000313" key="6">
    <source>
        <dbReference type="Proteomes" id="UP000319143"/>
    </source>
</evidence>